<name>A0ABN5B0D5_9GAMM</name>
<dbReference type="PROSITE" id="PS50995">
    <property type="entry name" value="HTH_MARR_2"/>
    <property type="match status" value="1"/>
</dbReference>
<dbReference type="Proteomes" id="UP000249910">
    <property type="component" value="Chromosome"/>
</dbReference>
<dbReference type="InterPro" id="IPR023187">
    <property type="entry name" value="Tscrpt_reg_MarR-type_CS"/>
</dbReference>
<dbReference type="EMBL" id="CP022132">
    <property type="protein sequence ID" value="ASG67150.1"/>
    <property type="molecule type" value="Genomic_DNA"/>
</dbReference>
<evidence type="ECO:0000256" key="1">
    <source>
        <dbReference type="ARBA" id="ARBA00023015"/>
    </source>
</evidence>
<dbReference type="SMART" id="SM00347">
    <property type="entry name" value="HTH_MARR"/>
    <property type="match status" value="1"/>
</dbReference>
<organism evidence="5 6">
    <name type="scientific">Francisella halioticida</name>
    <dbReference type="NCBI Taxonomy" id="549298"/>
    <lineage>
        <taxon>Bacteria</taxon>
        <taxon>Pseudomonadati</taxon>
        <taxon>Pseudomonadota</taxon>
        <taxon>Gammaproteobacteria</taxon>
        <taxon>Thiotrichales</taxon>
        <taxon>Francisellaceae</taxon>
        <taxon>Francisella</taxon>
    </lineage>
</organism>
<dbReference type="InterPro" id="IPR000835">
    <property type="entry name" value="HTH_MarR-typ"/>
</dbReference>
<dbReference type="InterPro" id="IPR036388">
    <property type="entry name" value="WH-like_DNA-bd_sf"/>
</dbReference>
<evidence type="ECO:0000259" key="4">
    <source>
        <dbReference type="PROSITE" id="PS50995"/>
    </source>
</evidence>
<reference evidence="5 6" key="1">
    <citation type="submission" date="2017-06" db="EMBL/GenBank/DDBJ databases">
        <title>Complete genome of Francisella halioticida.</title>
        <authorList>
            <person name="Sjodin A."/>
        </authorList>
    </citation>
    <scope>NUCLEOTIDE SEQUENCE [LARGE SCALE GENOMIC DNA]</scope>
    <source>
        <strain evidence="5 6">DSM 23729</strain>
    </source>
</reference>
<protein>
    <submittedName>
        <fullName evidence="5">MarR family transcriptional regulator</fullName>
    </submittedName>
</protein>
<dbReference type="RefSeq" id="WP_088771707.1">
    <property type="nucleotide sequence ID" value="NZ_CP022132.1"/>
</dbReference>
<keyword evidence="2" id="KW-0238">DNA-binding</keyword>
<evidence type="ECO:0000313" key="5">
    <source>
        <dbReference type="EMBL" id="ASG67150.1"/>
    </source>
</evidence>
<evidence type="ECO:0000256" key="2">
    <source>
        <dbReference type="ARBA" id="ARBA00023125"/>
    </source>
</evidence>
<feature type="domain" description="HTH marR-type" evidence="4">
    <location>
        <begin position="1"/>
        <end position="146"/>
    </location>
</feature>
<sequence>MSINEFTDLNQRWRRINALWYKIFIDFSKQANLTYTEAMVMHTVSCLPKGSSKSEISAYMRAEPQSITRAINSLISRELLSRSINNNDKRFAQFEFTSSGKKFSVQIQYFINQNWKRSLKGIDSDALKKFSNQLDSMIIELEKIHNK</sequence>
<proteinExistence type="predicted"/>
<evidence type="ECO:0000313" key="6">
    <source>
        <dbReference type="Proteomes" id="UP000249910"/>
    </source>
</evidence>
<dbReference type="PROSITE" id="PS01117">
    <property type="entry name" value="HTH_MARR_1"/>
    <property type="match status" value="1"/>
</dbReference>
<keyword evidence="3" id="KW-0804">Transcription</keyword>
<keyword evidence="1" id="KW-0805">Transcription regulation</keyword>
<keyword evidence="6" id="KW-1185">Reference proteome</keyword>
<accession>A0ABN5B0D5</accession>
<evidence type="ECO:0000256" key="3">
    <source>
        <dbReference type="ARBA" id="ARBA00023163"/>
    </source>
</evidence>
<dbReference type="Gene3D" id="1.10.10.10">
    <property type="entry name" value="Winged helix-like DNA-binding domain superfamily/Winged helix DNA-binding domain"/>
    <property type="match status" value="1"/>
</dbReference>
<dbReference type="Pfam" id="PF01047">
    <property type="entry name" value="MarR"/>
    <property type="match status" value="1"/>
</dbReference>
<gene>
    <name evidence="5" type="ORF">CDV26_01020</name>
</gene>
<dbReference type="InterPro" id="IPR036390">
    <property type="entry name" value="WH_DNA-bd_sf"/>
</dbReference>
<dbReference type="SUPFAM" id="SSF46785">
    <property type="entry name" value="Winged helix' DNA-binding domain"/>
    <property type="match status" value="1"/>
</dbReference>